<name>A0A4Z0C4M0_9BURK</name>
<protein>
    <submittedName>
        <fullName evidence="2">Uncharacterized protein</fullName>
    </submittedName>
</protein>
<comment type="caution">
    <text evidence="2">The sequence shown here is derived from an EMBL/GenBank/DDBJ whole genome shotgun (WGS) entry which is preliminary data.</text>
</comment>
<evidence type="ECO:0000313" key="3">
    <source>
        <dbReference type="Proteomes" id="UP000298180"/>
    </source>
</evidence>
<evidence type="ECO:0000313" key="2">
    <source>
        <dbReference type="EMBL" id="TFZ05410.1"/>
    </source>
</evidence>
<proteinExistence type="predicted"/>
<keyword evidence="1" id="KW-0732">Signal</keyword>
<accession>A0A4Z0C4M0</accession>
<dbReference type="EMBL" id="SMLM01000001">
    <property type="protein sequence ID" value="TFZ05410.1"/>
    <property type="molecule type" value="Genomic_DNA"/>
</dbReference>
<dbReference type="Proteomes" id="UP000298180">
    <property type="component" value="Unassembled WGS sequence"/>
</dbReference>
<organism evidence="2 3">
    <name type="scientific">Ramlibacter henchirensis</name>
    <dbReference type="NCBI Taxonomy" id="204072"/>
    <lineage>
        <taxon>Bacteria</taxon>
        <taxon>Pseudomonadati</taxon>
        <taxon>Pseudomonadota</taxon>
        <taxon>Betaproteobacteria</taxon>
        <taxon>Burkholderiales</taxon>
        <taxon>Comamonadaceae</taxon>
        <taxon>Ramlibacter</taxon>
    </lineage>
</organism>
<dbReference type="AlphaFoldDB" id="A0A4Z0C4M0"/>
<sequence>MNRRLAIAFAALTLQACAIPQALPEATDLQAGAGEVVVIGKVELVPPLDAREQRSHWNAIGEKRFLERVWLATGAEHRPIDTTKLDASQFGRSLEAKWGVPFMVKVPRQRTYLNGGVLHLDVMQQERIWFPGGFYFEVPEGAPAVYVGTLRYHRNDFNVITRVEVVNERADVAAVLKGSPASDVRVSLLRRVPERPILRSSN</sequence>
<dbReference type="PROSITE" id="PS51257">
    <property type="entry name" value="PROKAR_LIPOPROTEIN"/>
    <property type="match status" value="1"/>
</dbReference>
<keyword evidence="3" id="KW-1185">Reference proteome</keyword>
<dbReference type="RefSeq" id="WP_135261491.1">
    <property type="nucleotide sequence ID" value="NZ_SMLM01000001.1"/>
</dbReference>
<reference evidence="2 3" key="1">
    <citation type="submission" date="2019-03" db="EMBL/GenBank/DDBJ databases">
        <title>Ramlibacter henchirensis DSM 14656, whole genome shotgun sequence.</title>
        <authorList>
            <person name="Zhang X."/>
            <person name="Feng G."/>
            <person name="Zhu H."/>
        </authorList>
    </citation>
    <scope>NUCLEOTIDE SEQUENCE [LARGE SCALE GENOMIC DNA]</scope>
    <source>
        <strain evidence="2 3">DSM 14656</strain>
    </source>
</reference>
<feature type="chain" id="PRO_5021297851" evidence="1">
    <location>
        <begin position="19"/>
        <end position="202"/>
    </location>
</feature>
<gene>
    <name evidence="2" type="ORF">EZ313_01685</name>
</gene>
<evidence type="ECO:0000256" key="1">
    <source>
        <dbReference type="SAM" id="SignalP"/>
    </source>
</evidence>
<dbReference type="OrthoDB" id="8900121at2"/>
<feature type="signal peptide" evidence="1">
    <location>
        <begin position="1"/>
        <end position="18"/>
    </location>
</feature>